<protein>
    <submittedName>
        <fullName evidence="1">Uncharacterized protein</fullName>
    </submittedName>
</protein>
<dbReference type="Proteomes" id="UP001148629">
    <property type="component" value="Unassembled WGS sequence"/>
</dbReference>
<evidence type="ECO:0000313" key="1">
    <source>
        <dbReference type="EMBL" id="KAJ3549589.1"/>
    </source>
</evidence>
<reference evidence="1" key="1">
    <citation type="submission" date="2022-08" db="EMBL/GenBank/DDBJ databases">
        <title>Genome Sequence of Fusarium decemcellulare.</title>
        <authorList>
            <person name="Buettner E."/>
        </authorList>
    </citation>
    <scope>NUCLEOTIDE SEQUENCE</scope>
    <source>
        <strain evidence="1">Babe19</strain>
    </source>
</reference>
<accession>A0ACC1SZN8</accession>
<name>A0ACC1SZN8_9HYPO</name>
<gene>
    <name evidence="1" type="ORF">NM208_g424</name>
</gene>
<sequence length="390" mass="43740">MSSNTASGVRPSEANVGGVEQLQQSSEPTDASPPGGHRTEDRDSGQDDDEPAESTASISDSVLEYRTIHGRRYHSERGNAQYWYLSPTVPLRDRSMIDQSKGGQMMTCKTSLWTSSKSKNILYGYFKVVDTDSHHLLTLAIGDKLNLAPLKNNIEKAVDIGTGTGIWAIDFADERPSCKVVGTDISPIQPSWVPPNLEFHIDDCTQEWTFSSDSLDYVHMRYLTGSIVDWKALFKEAFRCCKPGGFVESLESAPYLESDDGTVTDSSAMAQWGKLFAQGGRKLGRSFTLVDDEEQRNGMAAAGFVDIQEFNIKIPLGDWPKDHNLKEMGRFSRATLEQDTEGYVLYMATMEGWTREEVTVYAARLRREMRNRKIHGYFRMKVVWGKKPDA</sequence>
<evidence type="ECO:0000313" key="2">
    <source>
        <dbReference type="Proteomes" id="UP001148629"/>
    </source>
</evidence>
<organism evidence="1 2">
    <name type="scientific">Fusarium decemcellulare</name>
    <dbReference type="NCBI Taxonomy" id="57161"/>
    <lineage>
        <taxon>Eukaryota</taxon>
        <taxon>Fungi</taxon>
        <taxon>Dikarya</taxon>
        <taxon>Ascomycota</taxon>
        <taxon>Pezizomycotina</taxon>
        <taxon>Sordariomycetes</taxon>
        <taxon>Hypocreomycetidae</taxon>
        <taxon>Hypocreales</taxon>
        <taxon>Nectriaceae</taxon>
        <taxon>Fusarium</taxon>
        <taxon>Fusarium decemcellulare species complex</taxon>
    </lineage>
</organism>
<proteinExistence type="predicted"/>
<keyword evidence="2" id="KW-1185">Reference proteome</keyword>
<dbReference type="EMBL" id="JANRMS010000019">
    <property type="protein sequence ID" value="KAJ3549589.1"/>
    <property type="molecule type" value="Genomic_DNA"/>
</dbReference>
<comment type="caution">
    <text evidence="1">The sequence shown here is derived from an EMBL/GenBank/DDBJ whole genome shotgun (WGS) entry which is preliminary data.</text>
</comment>